<evidence type="ECO:0000259" key="4">
    <source>
        <dbReference type="Pfam" id="PF00535"/>
    </source>
</evidence>
<organism evidence="5 6">
    <name type="scientific">Providencia huashanensis</name>
    <dbReference type="NCBI Taxonomy" id="3037798"/>
    <lineage>
        <taxon>Bacteria</taxon>
        <taxon>Pseudomonadati</taxon>
        <taxon>Pseudomonadota</taxon>
        <taxon>Gammaproteobacteria</taxon>
        <taxon>Enterobacterales</taxon>
        <taxon>Morganellaceae</taxon>
        <taxon>Providencia</taxon>
    </lineage>
</organism>
<dbReference type="AlphaFoldDB" id="A0AA42K295"/>
<dbReference type="RefSeq" id="WP_272524579.1">
    <property type="nucleotide sequence ID" value="NZ_JARRYG010000011.1"/>
</dbReference>
<feature type="domain" description="Glycosyltransferase 2-like" evidence="4">
    <location>
        <begin position="8"/>
        <end position="134"/>
    </location>
</feature>
<dbReference type="InterPro" id="IPR001173">
    <property type="entry name" value="Glyco_trans_2-like"/>
</dbReference>
<dbReference type="EC" id="2.4.-.-" evidence="5"/>
<name>A0AA42K295_9GAMM</name>
<keyword evidence="2 5" id="KW-0328">Glycosyltransferase</keyword>
<dbReference type="InterPro" id="IPR050834">
    <property type="entry name" value="Glycosyltransf_2"/>
</dbReference>
<evidence type="ECO:0000256" key="2">
    <source>
        <dbReference type="ARBA" id="ARBA00022676"/>
    </source>
</evidence>
<dbReference type="EMBL" id="JARRYG010000011">
    <property type="protein sequence ID" value="MDG4696932.1"/>
    <property type="molecule type" value="Genomic_DNA"/>
</dbReference>
<dbReference type="InterPro" id="IPR029044">
    <property type="entry name" value="Nucleotide-diphossugar_trans"/>
</dbReference>
<evidence type="ECO:0000313" key="5">
    <source>
        <dbReference type="EMBL" id="MDG4696932.1"/>
    </source>
</evidence>
<gene>
    <name evidence="5" type="ORF">P7V44_11865</name>
</gene>
<dbReference type="Gene3D" id="3.90.550.10">
    <property type="entry name" value="Spore Coat Polysaccharide Biosynthesis Protein SpsA, Chain A"/>
    <property type="match status" value="1"/>
</dbReference>
<evidence type="ECO:0000313" key="6">
    <source>
        <dbReference type="Proteomes" id="UP001156701"/>
    </source>
</evidence>
<dbReference type="Proteomes" id="UP001156701">
    <property type="component" value="Unassembled WGS sequence"/>
</dbReference>
<dbReference type="PANTHER" id="PTHR43685:SF5">
    <property type="entry name" value="GLYCOSYLTRANSFERASE EPSE-RELATED"/>
    <property type="match status" value="1"/>
</dbReference>
<evidence type="ECO:0000256" key="3">
    <source>
        <dbReference type="ARBA" id="ARBA00022679"/>
    </source>
</evidence>
<protein>
    <submittedName>
        <fullName evidence="5">Glycosyltransferase family 2 protein</fullName>
        <ecNumber evidence="5">2.4.-.-</ecNumber>
    </submittedName>
</protein>
<evidence type="ECO:0000256" key="1">
    <source>
        <dbReference type="ARBA" id="ARBA00006739"/>
    </source>
</evidence>
<proteinExistence type="inferred from homology"/>
<keyword evidence="3 5" id="KW-0808">Transferase</keyword>
<sequence>MENQELISVVLPVYNAQDYLFDSINSILTQTHTNLELILVNDGSTDDSLKIMEEFSAKDSRINIINRENKGLIYSLNEGIEMARGQFIARMDADDISLPTRLKKQLDYITQNQLDICGCHYFEINEVGDISGLVLVPKNAQMVNIALASTVPFAHPSVLIRKNFMTQNNIKYGTNCFKHAEDLALWMNMHEAGARFGNVNDILFQYRLLSDSLSRKKRVEILNDSSRLFSLYYKKNKELISKELTSFPKQLNKYEQEWISSICMRKLLRLQIKNTLPILKKTPKKIIINSFMSELNRIFKL</sequence>
<dbReference type="PANTHER" id="PTHR43685">
    <property type="entry name" value="GLYCOSYLTRANSFERASE"/>
    <property type="match status" value="1"/>
</dbReference>
<reference evidence="5" key="1">
    <citation type="submission" date="2023-03" db="EMBL/GenBank/DDBJ databases">
        <title>a new species belonging to Providencia genus.</title>
        <authorList>
            <person name="Yang W."/>
            <person name="Hu F."/>
            <person name="Shen S."/>
            <person name="Ding L."/>
            <person name="Yin D."/>
        </authorList>
    </citation>
    <scope>NUCLEOTIDE SEQUENCE</scope>
    <source>
        <strain evidence="5">CRE-3FA-0001</strain>
    </source>
</reference>
<dbReference type="Pfam" id="PF00535">
    <property type="entry name" value="Glycos_transf_2"/>
    <property type="match status" value="1"/>
</dbReference>
<comment type="caution">
    <text evidence="5">The sequence shown here is derived from an EMBL/GenBank/DDBJ whole genome shotgun (WGS) entry which is preliminary data.</text>
</comment>
<accession>A0AA42K295</accession>
<dbReference type="SUPFAM" id="SSF53448">
    <property type="entry name" value="Nucleotide-diphospho-sugar transferases"/>
    <property type="match status" value="1"/>
</dbReference>
<dbReference type="GO" id="GO:0016757">
    <property type="term" value="F:glycosyltransferase activity"/>
    <property type="evidence" value="ECO:0007669"/>
    <property type="project" value="UniProtKB-KW"/>
</dbReference>
<comment type="similarity">
    <text evidence="1">Belongs to the glycosyltransferase 2 family.</text>
</comment>